<feature type="domain" description="HTH gntR-type" evidence="4">
    <location>
        <begin position="16"/>
        <end position="84"/>
    </location>
</feature>
<dbReference type="PANTHER" id="PTHR43537:SF24">
    <property type="entry name" value="GLUCONATE OPERON TRANSCRIPTIONAL REPRESSOR"/>
    <property type="match status" value="1"/>
</dbReference>
<evidence type="ECO:0000259" key="4">
    <source>
        <dbReference type="PROSITE" id="PS50949"/>
    </source>
</evidence>
<keyword evidence="6" id="KW-1185">Reference proteome</keyword>
<reference evidence="6" key="1">
    <citation type="journal article" date="2019" name="Int. J. Syst. Evol. Microbiol.">
        <title>The Global Catalogue of Microorganisms (GCM) 10K type strain sequencing project: providing services to taxonomists for standard genome sequencing and annotation.</title>
        <authorList>
            <consortium name="The Broad Institute Genomics Platform"/>
            <consortium name="The Broad Institute Genome Sequencing Center for Infectious Disease"/>
            <person name="Wu L."/>
            <person name="Ma J."/>
        </authorList>
    </citation>
    <scope>NUCLEOTIDE SEQUENCE [LARGE SCALE GENOMIC DNA]</scope>
    <source>
        <strain evidence="6">JCM 16704</strain>
    </source>
</reference>
<gene>
    <name evidence="5" type="ORF">GCM10022216_30790</name>
</gene>
<dbReference type="PRINTS" id="PR00035">
    <property type="entry name" value="HTHGNTR"/>
</dbReference>
<dbReference type="SUPFAM" id="SSF46785">
    <property type="entry name" value="Winged helix' DNA-binding domain"/>
    <property type="match status" value="1"/>
</dbReference>
<dbReference type="CDD" id="cd07377">
    <property type="entry name" value="WHTH_GntR"/>
    <property type="match status" value="1"/>
</dbReference>
<dbReference type="Gene3D" id="1.10.10.10">
    <property type="entry name" value="Winged helix-like DNA-binding domain superfamily/Winged helix DNA-binding domain"/>
    <property type="match status" value="1"/>
</dbReference>
<dbReference type="InterPro" id="IPR036390">
    <property type="entry name" value="WH_DNA-bd_sf"/>
</dbReference>
<evidence type="ECO:0000256" key="2">
    <source>
        <dbReference type="ARBA" id="ARBA00023125"/>
    </source>
</evidence>
<dbReference type="InterPro" id="IPR011711">
    <property type="entry name" value="GntR_C"/>
</dbReference>
<dbReference type="Gene3D" id="1.20.120.530">
    <property type="entry name" value="GntR ligand-binding domain-like"/>
    <property type="match status" value="1"/>
</dbReference>
<sequence length="230" mass="26426">MATKDLLNDLKPIQVNTRVDLVESQIREYLDKKGLRAGDTLPTEMELSEALAVSRNVLREGLSRLRMLGLIESKKKRGMTLTSPDILGSFERVLNPQLMDNATLQNLFELRLVLESGLADLLFLRKTEADIKELEAIVKREKPAATDVFRVNSEISFHGKLYEMTGNETLKRFQIMLLPVFDYVIKNENRSIRSNITHADLVEILKSGTKEEFVLAMREHLRPHYEYLKP</sequence>
<keyword evidence="1" id="KW-0805">Transcription regulation</keyword>
<dbReference type="PROSITE" id="PS50949">
    <property type="entry name" value="HTH_GNTR"/>
    <property type="match status" value="1"/>
</dbReference>
<dbReference type="RefSeq" id="WP_344675678.1">
    <property type="nucleotide sequence ID" value="NZ_BAAAZI010000012.1"/>
</dbReference>
<dbReference type="SUPFAM" id="SSF48008">
    <property type="entry name" value="GntR ligand-binding domain-like"/>
    <property type="match status" value="1"/>
</dbReference>
<dbReference type="SMART" id="SM00895">
    <property type="entry name" value="FCD"/>
    <property type="match status" value="1"/>
</dbReference>
<dbReference type="Proteomes" id="UP001500101">
    <property type="component" value="Unassembled WGS sequence"/>
</dbReference>
<dbReference type="InterPro" id="IPR000524">
    <property type="entry name" value="Tscrpt_reg_HTH_GntR"/>
</dbReference>
<accession>A0ABP7Z3S3</accession>
<organism evidence="5 6">
    <name type="scientific">Sphingobacterium kyonggiense</name>
    <dbReference type="NCBI Taxonomy" id="714075"/>
    <lineage>
        <taxon>Bacteria</taxon>
        <taxon>Pseudomonadati</taxon>
        <taxon>Bacteroidota</taxon>
        <taxon>Sphingobacteriia</taxon>
        <taxon>Sphingobacteriales</taxon>
        <taxon>Sphingobacteriaceae</taxon>
        <taxon>Sphingobacterium</taxon>
    </lineage>
</organism>
<protein>
    <submittedName>
        <fullName evidence="5">FadR/GntR family transcriptional regulator</fullName>
    </submittedName>
</protein>
<evidence type="ECO:0000313" key="6">
    <source>
        <dbReference type="Proteomes" id="UP001500101"/>
    </source>
</evidence>
<evidence type="ECO:0000256" key="1">
    <source>
        <dbReference type="ARBA" id="ARBA00023015"/>
    </source>
</evidence>
<proteinExistence type="predicted"/>
<dbReference type="InterPro" id="IPR036388">
    <property type="entry name" value="WH-like_DNA-bd_sf"/>
</dbReference>
<evidence type="ECO:0000313" key="5">
    <source>
        <dbReference type="EMBL" id="GAA4146171.1"/>
    </source>
</evidence>
<keyword evidence="3" id="KW-0804">Transcription</keyword>
<evidence type="ECO:0000256" key="3">
    <source>
        <dbReference type="ARBA" id="ARBA00023163"/>
    </source>
</evidence>
<keyword evidence="2" id="KW-0238">DNA-binding</keyword>
<dbReference type="PANTHER" id="PTHR43537">
    <property type="entry name" value="TRANSCRIPTIONAL REGULATOR, GNTR FAMILY"/>
    <property type="match status" value="1"/>
</dbReference>
<dbReference type="EMBL" id="BAAAZI010000012">
    <property type="protein sequence ID" value="GAA4146171.1"/>
    <property type="molecule type" value="Genomic_DNA"/>
</dbReference>
<dbReference type="Pfam" id="PF07729">
    <property type="entry name" value="FCD"/>
    <property type="match status" value="1"/>
</dbReference>
<dbReference type="InterPro" id="IPR008920">
    <property type="entry name" value="TF_FadR/GntR_C"/>
</dbReference>
<name>A0ABP7Z3S3_9SPHI</name>
<comment type="caution">
    <text evidence="5">The sequence shown here is derived from an EMBL/GenBank/DDBJ whole genome shotgun (WGS) entry which is preliminary data.</text>
</comment>
<dbReference type="Pfam" id="PF00392">
    <property type="entry name" value="GntR"/>
    <property type="match status" value="1"/>
</dbReference>
<dbReference type="SMART" id="SM00345">
    <property type="entry name" value="HTH_GNTR"/>
    <property type="match status" value="1"/>
</dbReference>